<feature type="region of interest" description="Disordered" evidence="1">
    <location>
        <begin position="47"/>
        <end position="128"/>
    </location>
</feature>
<organism evidence="2 3">
    <name type="scientific">Caenorhabditis japonica</name>
    <dbReference type="NCBI Taxonomy" id="281687"/>
    <lineage>
        <taxon>Eukaryota</taxon>
        <taxon>Metazoa</taxon>
        <taxon>Ecdysozoa</taxon>
        <taxon>Nematoda</taxon>
        <taxon>Chromadorea</taxon>
        <taxon>Rhabditida</taxon>
        <taxon>Rhabditina</taxon>
        <taxon>Rhabditomorpha</taxon>
        <taxon>Rhabditoidea</taxon>
        <taxon>Rhabditidae</taxon>
        <taxon>Peloderinae</taxon>
        <taxon>Caenorhabditis</taxon>
    </lineage>
</organism>
<name>A0A8R1IB24_CAEJA</name>
<protein>
    <submittedName>
        <fullName evidence="2">Uncharacterized protein</fullName>
    </submittedName>
</protein>
<keyword evidence="3" id="KW-1185">Reference proteome</keyword>
<reference evidence="2" key="2">
    <citation type="submission" date="2022-06" db="UniProtKB">
        <authorList>
            <consortium name="EnsemblMetazoa"/>
        </authorList>
    </citation>
    <scope>IDENTIFICATION</scope>
    <source>
        <strain evidence="2">DF5081</strain>
    </source>
</reference>
<sequence length="128" mass="13917">MTFVDVLPQAEVKTPRDTPHKGSRRLQTYPVLAKIPSATSHKCIATAPFPDETTDSSEVSTYRTKKDGFGIKSDGTPVSLDVARRQSSGQAPANPQEDTIATSQFNASRSSRHAASTLRSHTKYPSTR</sequence>
<feature type="region of interest" description="Disordered" evidence="1">
    <location>
        <begin position="1"/>
        <end position="25"/>
    </location>
</feature>
<evidence type="ECO:0000313" key="2">
    <source>
        <dbReference type="EnsemblMetazoa" id="CJA23803.1"/>
    </source>
</evidence>
<reference evidence="3" key="1">
    <citation type="submission" date="2010-08" db="EMBL/GenBank/DDBJ databases">
        <authorList>
            <consortium name="Caenorhabditis japonica Sequencing Consortium"/>
            <person name="Wilson R.K."/>
        </authorList>
    </citation>
    <scope>NUCLEOTIDE SEQUENCE [LARGE SCALE GENOMIC DNA]</scope>
    <source>
        <strain evidence="3">DF5081</strain>
    </source>
</reference>
<accession>A0A8R1IB24</accession>
<feature type="compositionally biased region" description="Polar residues" evidence="1">
    <location>
        <begin position="85"/>
        <end position="128"/>
    </location>
</feature>
<dbReference type="EnsemblMetazoa" id="CJA23803.1">
    <property type="protein sequence ID" value="CJA23803.1"/>
    <property type="gene ID" value="WBGene00179375"/>
</dbReference>
<dbReference type="Proteomes" id="UP000005237">
    <property type="component" value="Unassembled WGS sequence"/>
</dbReference>
<evidence type="ECO:0000256" key="1">
    <source>
        <dbReference type="SAM" id="MobiDB-lite"/>
    </source>
</evidence>
<evidence type="ECO:0000313" key="3">
    <source>
        <dbReference type="Proteomes" id="UP000005237"/>
    </source>
</evidence>
<proteinExistence type="predicted"/>
<dbReference type="AlphaFoldDB" id="A0A8R1IB24"/>